<dbReference type="InterPro" id="IPR036388">
    <property type="entry name" value="WH-like_DNA-bd_sf"/>
</dbReference>
<dbReference type="EMBL" id="WHJC01000120">
    <property type="protein sequence ID" value="MPQ43886.1"/>
    <property type="molecule type" value="Genomic_DNA"/>
</dbReference>
<protein>
    <submittedName>
        <fullName evidence="5">Metalloregulator ArsR/SmtB family transcription factor</fullName>
    </submittedName>
</protein>
<dbReference type="RefSeq" id="WP_152889852.1">
    <property type="nucleotide sequence ID" value="NZ_WHJC01000120.1"/>
</dbReference>
<dbReference type="PANTHER" id="PTHR33154">
    <property type="entry name" value="TRANSCRIPTIONAL REGULATOR, ARSR FAMILY"/>
    <property type="match status" value="1"/>
</dbReference>
<dbReference type="PRINTS" id="PR00778">
    <property type="entry name" value="HTHARSR"/>
</dbReference>
<dbReference type="InterPro" id="IPR036390">
    <property type="entry name" value="WH_DNA-bd_sf"/>
</dbReference>
<evidence type="ECO:0000313" key="5">
    <source>
        <dbReference type="EMBL" id="MPQ43886.1"/>
    </source>
</evidence>
<dbReference type="Proteomes" id="UP000430345">
    <property type="component" value="Unassembled WGS sequence"/>
</dbReference>
<evidence type="ECO:0000256" key="3">
    <source>
        <dbReference type="ARBA" id="ARBA00023163"/>
    </source>
</evidence>
<dbReference type="NCBIfam" id="NF033788">
    <property type="entry name" value="HTH_metalloreg"/>
    <property type="match status" value="1"/>
</dbReference>
<dbReference type="PANTHER" id="PTHR33154:SF33">
    <property type="entry name" value="TRANSCRIPTIONAL REPRESSOR SDPR"/>
    <property type="match status" value="1"/>
</dbReference>
<organism evidence="5 6">
    <name type="scientific">Clostridium tarantellae</name>
    <dbReference type="NCBI Taxonomy" id="39493"/>
    <lineage>
        <taxon>Bacteria</taxon>
        <taxon>Bacillati</taxon>
        <taxon>Bacillota</taxon>
        <taxon>Clostridia</taxon>
        <taxon>Eubacteriales</taxon>
        <taxon>Clostridiaceae</taxon>
        <taxon>Clostridium</taxon>
    </lineage>
</organism>
<gene>
    <name evidence="5" type="ORF">GBZ86_08955</name>
</gene>
<dbReference type="CDD" id="cd00090">
    <property type="entry name" value="HTH_ARSR"/>
    <property type="match status" value="1"/>
</dbReference>
<dbReference type="InterPro" id="IPR051081">
    <property type="entry name" value="HTH_MetalResp_TranReg"/>
</dbReference>
<keyword evidence="3" id="KW-0804">Transcription</keyword>
<keyword evidence="2" id="KW-0238">DNA-binding</keyword>
<name>A0A6I1MK34_9CLOT</name>
<keyword evidence="6" id="KW-1185">Reference proteome</keyword>
<accession>A0A6I1MK34</accession>
<evidence type="ECO:0000313" key="6">
    <source>
        <dbReference type="Proteomes" id="UP000430345"/>
    </source>
</evidence>
<keyword evidence="1" id="KW-0805">Transcription regulation</keyword>
<dbReference type="GO" id="GO:0003700">
    <property type="term" value="F:DNA-binding transcription factor activity"/>
    <property type="evidence" value="ECO:0007669"/>
    <property type="project" value="InterPro"/>
</dbReference>
<dbReference type="PROSITE" id="PS50987">
    <property type="entry name" value="HTH_ARSR_2"/>
    <property type="match status" value="1"/>
</dbReference>
<proteinExistence type="predicted"/>
<dbReference type="Pfam" id="PF01022">
    <property type="entry name" value="HTH_5"/>
    <property type="match status" value="1"/>
</dbReference>
<dbReference type="InterPro" id="IPR001845">
    <property type="entry name" value="HTH_ArsR_DNA-bd_dom"/>
</dbReference>
<dbReference type="Gene3D" id="1.10.10.10">
    <property type="entry name" value="Winged helix-like DNA-binding domain superfamily/Winged helix DNA-binding domain"/>
    <property type="match status" value="1"/>
</dbReference>
<evidence type="ECO:0000256" key="1">
    <source>
        <dbReference type="ARBA" id="ARBA00023015"/>
    </source>
</evidence>
<dbReference type="SMART" id="SM00418">
    <property type="entry name" value="HTH_ARSR"/>
    <property type="match status" value="1"/>
</dbReference>
<sequence length="128" mass="14686">MNERVKVFKAIGDETRIKILVLLSKKNICAKGIARHLNISEAAVSQHIKVLKDVDLIKGYKKGYYVMYDLNKEVLENAINFMNLLINDDISSINNKLDLQIKDFNISQCKVSCKAMKSCCKKFKEEEE</sequence>
<reference evidence="5 6" key="1">
    <citation type="submission" date="2019-10" db="EMBL/GenBank/DDBJ databases">
        <title>The Genome Sequence of Clostridium tarantellae Isolated from Fish Brain.</title>
        <authorList>
            <person name="Bano L."/>
            <person name="Kiel M."/>
            <person name="Sales G."/>
            <person name="Doxey A.C."/>
            <person name="Mansfield M.J."/>
            <person name="Schiavone M."/>
            <person name="Rossetto O."/>
            <person name="Pirazzini M."/>
            <person name="Dobrindt U."/>
            <person name="Montecucco C."/>
        </authorList>
    </citation>
    <scope>NUCLEOTIDE SEQUENCE [LARGE SCALE GENOMIC DNA]</scope>
    <source>
        <strain evidence="5 6">DSM 3997</strain>
    </source>
</reference>
<dbReference type="OrthoDB" id="9798835at2"/>
<dbReference type="SUPFAM" id="SSF46785">
    <property type="entry name" value="Winged helix' DNA-binding domain"/>
    <property type="match status" value="1"/>
</dbReference>
<evidence type="ECO:0000256" key="2">
    <source>
        <dbReference type="ARBA" id="ARBA00023125"/>
    </source>
</evidence>
<comment type="caution">
    <text evidence="5">The sequence shown here is derived from an EMBL/GenBank/DDBJ whole genome shotgun (WGS) entry which is preliminary data.</text>
</comment>
<dbReference type="InterPro" id="IPR011991">
    <property type="entry name" value="ArsR-like_HTH"/>
</dbReference>
<evidence type="ECO:0000259" key="4">
    <source>
        <dbReference type="PROSITE" id="PS50987"/>
    </source>
</evidence>
<dbReference type="AlphaFoldDB" id="A0A6I1MK34"/>
<dbReference type="GO" id="GO:0003677">
    <property type="term" value="F:DNA binding"/>
    <property type="evidence" value="ECO:0007669"/>
    <property type="project" value="UniProtKB-KW"/>
</dbReference>
<feature type="domain" description="HTH arsR-type" evidence="4">
    <location>
        <begin position="1"/>
        <end position="90"/>
    </location>
</feature>